<gene>
    <name evidence="2" type="ORF">B7C51_24280</name>
</gene>
<dbReference type="Pfam" id="PF01883">
    <property type="entry name" value="FeS_assembly_P"/>
    <property type="match status" value="1"/>
</dbReference>
<dbReference type="PANTHER" id="PTHR42831:SF1">
    <property type="entry name" value="FE-S PROTEIN MATURATION AUXILIARY FACTOR YITW"/>
    <property type="match status" value="1"/>
</dbReference>
<proteinExistence type="predicted"/>
<reference evidence="2 3" key="1">
    <citation type="submission" date="2017-03" db="EMBL/GenBank/DDBJ databases">
        <title>Paenibacillus larvae genome sequencing.</title>
        <authorList>
            <person name="Dingman D.W."/>
        </authorList>
    </citation>
    <scope>NUCLEOTIDE SEQUENCE [LARGE SCALE GENOMIC DNA]</scope>
    <source>
        <strain evidence="2 3">SAG 10367</strain>
    </source>
</reference>
<dbReference type="InterPro" id="IPR052339">
    <property type="entry name" value="Fe-S_Maturation_MIP18"/>
</dbReference>
<dbReference type="InterPro" id="IPR002744">
    <property type="entry name" value="MIP18-like"/>
</dbReference>
<evidence type="ECO:0000313" key="3">
    <source>
        <dbReference type="Proteomes" id="UP000192727"/>
    </source>
</evidence>
<dbReference type="GO" id="GO:0032259">
    <property type="term" value="P:methylation"/>
    <property type="evidence" value="ECO:0007669"/>
    <property type="project" value="UniProtKB-KW"/>
</dbReference>
<dbReference type="PANTHER" id="PTHR42831">
    <property type="entry name" value="FE-S PROTEIN MATURATION AUXILIARY FACTOR YITW"/>
    <property type="match status" value="1"/>
</dbReference>
<dbReference type="AlphaFoldDB" id="A0A1V0UYK9"/>
<protein>
    <submittedName>
        <fullName evidence="2">DNA methyltransferase</fullName>
    </submittedName>
</protein>
<evidence type="ECO:0000259" key="1">
    <source>
        <dbReference type="Pfam" id="PF01883"/>
    </source>
</evidence>
<accession>A0A1V0UYK9</accession>
<evidence type="ECO:0000313" key="2">
    <source>
        <dbReference type="EMBL" id="ARF70292.1"/>
    </source>
</evidence>
<name>A0A1V0UYK9_9BACL</name>
<keyword evidence="2" id="KW-0489">Methyltransferase</keyword>
<keyword evidence="2" id="KW-0808">Transferase</keyword>
<organism evidence="2 3">
    <name type="scientific">Paenibacillus larvae subsp. pulvifaciens</name>
    <dbReference type="NCBI Taxonomy" id="1477"/>
    <lineage>
        <taxon>Bacteria</taxon>
        <taxon>Bacillati</taxon>
        <taxon>Bacillota</taxon>
        <taxon>Bacilli</taxon>
        <taxon>Bacillales</taxon>
        <taxon>Paenibacillaceae</taxon>
        <taxon>Paenibacillus</taxon>
    </lineage>
</organism>
<dbReference type="EMBL" id="CP020557">
    <property type="protein sequence ID" value="ARF70292.1"/>
    <property type="molecule type" value="Genomic_DNA"/>
</dbReference>
<dbReference type="InterPro" id="IPR034904">
    <property type="entry name" value="FSCA_dom_sf"/>
</dbReference>
<dbReference type="RefSeq" id="WP_023484245.1">
    <property type="nucleotide sequence ID" value="NZ_CP020557.1"/>
</dbReference>
<dbReference type="Proteomes" id="UP000192727">
    <property type="component" value="Chromosome"/>
</dbReference>
<dbReference type="Gene3D" id="3.30.300.130">
    <property type="entry name" value="Fe-S cluster assembly (FSCA)"/>
    <property type="match status" value="1"/>
</dbReference>
<dbReference type="GO" id="GO:0008168">
    <property type="term" value="F:methyltransferase activity"/>
    <property type="evidence" value="ECO:0007669"/>
    <property type="project" value="UniProtKB-KW"/>
</dbReference>
<dbReference type="SUPFAM" id="SSF117916">
    <property type="entry name" value="Fe-S cluster assembly (FSCA) domain-like"/>
    <property type="match status" value="1"/>
</dbReference>
<sequence>MEDSRTALLMEKLEEVVDPDLQIDIVNLGLIYSIDFPDEDYCHIRMTMTSMGCPHTGTIVAEVKYLAEQTFPELNEVQVELVWSPPWTKDRLSSLARYALGVHM</sequence>
<feature type="domain" description="MIP18 family-like" evidence="1">
    <location>
        <begin position="10"/>
        <end position="80"/>
    </location>
</feature>